<dbReference type="SUPFAM" id="SSF54427">
    <property type="entry name" value="NTF2-like"/>
    <property type="match status" value="1"/>
</dbReference>
<evidence type="ECO:0000256" key="1">
    <source>
        <dbReference type="SAM" id="Phobius"/>
    </source>
</evidence>
<proteinExistence type="predicted"/>
<accession>A0A0L8AIH8</accession>
<evidence type="ECO:0000259" key="2">
    <source>
        <dbReference type="Pfam" id="PF12680"/>
    </source>
</evidence>
<dbReference type="InterPro" id="IPR037401">
    <property type="entry name" value="SnoaL-like"/>
</dbReference>
<dbReference type="OrthoDB" id="391735at2"/>
<comment type="caution">
    <text evidence="3">The sequence shown here is derived from an EMBL/GenBank/DDBJ whole genome shotgun (WGS) entry which is preliminary data.</text>
</comment>
<dbReference type="RefSeq" id="WP_053224214.1">
    <property type="nucleotide sequence ID" value="NZ_JSVA01000015.1"/>
</dbReference>
<keyword evidence="1" id="KW-0472">Membrane</keyword>
<dbReference type="Pfam" id="PF12680">
    <property type="entry name" value="SnoaL_2"/>
    <property type="match status" value="1"/>
</dbReference>
<dbReference type="AlphaFoldDB" id="A0A0L8AIH8"/>
<evidence type="ECO:0000313" key="4">
    <source>
        <dbReference type="Proteomes" id="UP000036908"/>
    </source>
</evidence>
<feature type="domain" description="SnoaL-like" evidence="2">
    <location>
        <begin position="11"/>
        <end position="112"/>
    </location>
</feature>
<dbReference type="Gene3D" id="3.10.450.50">
    <property type="match status" value="1"/>
</dbReference>
<keyword evidence="1" id="KW-1133">Transmembrane helix</keyword>
<name>A0A0L8AIH8_9BACT</name>
<dbReference type="InterPro" id="IPR032710">
    <property type="entry name" value="NTF2-like_dom_sf"/>
</dbReference>
<reference evidence="4" key="1">
    <citation type="submission" date="2014-11" db="EMBL/GenBank/DDBJ databases">
        <title>Genome sequencing of Roseivirga sp. D-25.</title>
        <authorList>
            <person name="Selvaratnam C."/>
            <person name="Thevarajoo S."/>
            <person name="Goh K.M."/>
            <person name="Eee R."/>
            <person name="Chan K.-G."/>
            <person name="Chong C.S."/>
        </authorList>
    </citation>
    <scope>NUCLEOTIDE SEQUENCE [LARGE SCALE GENOMIC DNA]</scope>
    <source>
        <strain evidence="4">D-25</strain>
    </source>
</reference>
<gene>
    <name evidence="3" type="ORF">OB69_13225</name>
</gene>
<evidence type="ECO:0000313" key="3">
    <source>
        <dbReference type="EMBL" id="KOF02194.1"/>
    </source>
</evidence>
<organism evidence="3 4">
    <name type="scientific">Roseivirga seohaensis subsp. aquiponti</name>
    <dbReference type="NCBI Taxonomy" id="1566026"/>
    <lineage>
        <taxon>Bacteria</taxon>
        <taxon>Pseudomonadati</taxon>
        <taxon>Bacteroidota</taxon>
        <taxon>Cytophagia</taxon>
        <taxon>Cytophagales</taxon>
        <taxon>Roseivirgaceae</taxon>
        <taxon>Roseivirga</taxon>
    </lineage>
</organism>
<feature type="transmembrane region" description="Helical" evidence="1">
    <location>
        <begin position="118"/>
        <end position="138"/>
    </location>
</feature>
<protein>
    <recommendedName>
        <fullName evidence="2">SnoaL-like domain-containing protein</fullName>
    </recommendedName>
</protein>
<dbReference type="PATRIC" id="fig|1566026.4.peg.943"/>
<sequence>MSIQENRLLIDQFYTAFAQKNAEAMNACYAKQAVFEDPAFGRLNDSEITSMWSMLIERGGKDLTVTHKILEVTNGKAKAQWTAVYPFSKTQRVVRNKITAEFIIEEGKIVYHKDRFNMWKWCSMALGLPGMLLGWSGFMKNKVRKTALSSLHKYMQK</sequence>
<keyword evidence="4" id="KW-1185">Reference proteome</keyword>
<dbReference type="EMBL" id="JSVA01000015">
    <property type="protein sequence ID" value="KOF02194.1"/>
    <property type="molecule type" value="Genomic_DNA"/>
</dbReference>
<keyword evidence="1" id="KW-0812">Transmembrane</keyword>
<dbReference type="Proteomes" id="UP000036908">
    <property type="component" value="Unassembled WGS sequence"/>
</dbReference>